<dbReference type="OrthoDB" id="9796019at2"/>
<evidence type="ECO:0000256" key="2">
    <source>
        <dbReference type="ARBA" id="ARBA00023125"/>
    </source>
</evidence>
<dbReference type="PANTHER" id="PTHR30055">
    <property type="entry name" value="HTH-TYPE TRANSCRIPTIONAL REGULATOR RUTR"/>
    <property type="match status" value="1"/>
</dbReference>
<dbReference type="SUPFAM" id="SSF48498">
    <property type="entry name" value="Tetracyclin repressor-like, C-terminal domain"/>
    <property type="match status" value="1"/>
</dbReference>
<dbReference type="InterPro" id="IPR036271">
    <property type="entry name" value="Tet_transcr_reg_TetR-rel_C_sf"/>
</dbReference>
<comment type="caution">
    <text evidence="7">The sequence shown here is derived from an EMBL/GenBank/DDBJ whole genome shotgun (WGS) entry which is preliminary data.</text>
</comment>
<dbReference type="Pfam" id="PF16859">
    <property type="entry name" value="TetR_C_11"/>
    <property type="match status" value="1"/>
</dbReference>
<gene>
    <name evidence="7" type="ORF">BKA03_002697</name>
</gene>
<evidence type="ECO:0000256" key="5">
    <source>
        <dbReference type="SAM" id="MobiDB-lite"/>
    </source>
</evidence>
<keyword evidence="8" id="KW-1185">Reference proteome</keyword>
<dbReference type="EMBL" id="JACBZO010000001">
    <property type="protein sequence ID" value="NYI42578.1"/>
    <property type="molecule type" value="Genomic_DNA"/>
</dbReference>
<keyword evidence="2 4" id="KW-0238">DNA-binding</keyword>
<feature type="domain" description="HTH tetR-type" evidence="6">
    <location>
        <begin position="28"/>
        <end position="88"/>
    </location>
</feature>
<evidence type="ECO:0000313" key="7">
    <source>
        <dbReference type="EMBL" id="NYI42578.1"/>
    </source>
</evidence>
<feature type="DNA-binding region" description="H-T-H motif" evidence="4">
    <location>
        <begin position="51"/>
        <end position="70"/>
    </location>
</feature>
<dbReference type="RefSeq" id="WP_083971211.1">
    <property type="nucleotide sequence ID" value="NZ_BBRC01000002.1"/>
</dbReference>
<feature type="region of interest" description="Disordered" evidence="5">
    <location>
        <begin position="1"/>
        <end position="25"/>
    </location>
</feature>
<reference evidence="7 8" key="1">
    <citation type="submission" date="2020-07" db="EMBL/GenBank/DDBJ databases">
        <title>Sequencing the genomes of 1000 actinobacteria strains.</title>
        <authorList>
            <person name="Klenk H.-P."/>
        </authorList>
    </citation>
    <scope>NUCLEOTIDE SEQUENCE [LARGE SCALE GENOMIC DNA]</scope>
    <source>
        <strain evidence="7 8">DSM 19970</strain>
    </source>
</reference>
<dbReference type="GO" id="GO:0000976">
    <property type="term" value="F:transcription cis-regulatory region binding"/>
    <property type="evidence" value="ECO:0007669"/>
    <property type="project" value="TreeGrafter"/>
</dbReference>
<dbReference type="SUPFAM" id="SSF46689">
    <property type="entry name" value="Homeodomain-like"/>
    <property type="match status" value="1"/>
</dbReference>
<evidence type="ECO:0000256" key="1">
    <source>
        <dbReference type="ARBA" id="ARBA00023015"/>
    </source>
</evidence>
<evidence type="ECO:0000256" key="4">
    <source>
        <dbReference type="PROSITE-ProRule" id="PRU00335"/>
    </source>
</evidence>
<dbReference type="GO" id="GO:0003700">
    <property type="term" value="F:DNA-binding transcription factor activity"/>
    <property type="evidence" value="ECO:0007669"/>
    <property type="project" value="TreeGrafter"/>
</dbReference>
<organism evidence="7 8">
    <name type="scientific">Demequina lutea</name>
    <dbReference type="NCBI Taxonomy" id="431489"/>
    <lineage>
        <taxon>Bacteria</taxon>
        <taxon>Bacillati</taxon>
        <taxon>Actinomycetota</taxon>
        <taxon>Actinomycetes</taxon>
        <taxon>Micrococcales</taxon>
        <taxon>Demequinaceae</taxon>
        <taxon>Demequina</taxon>
    </lineage>
</organism>
<dbReference type="InterPro" id="IPR011075">
    <property type="entry name" value="TetR_C"/>
</dbReference>
<dbReference type="Gene3D" id="1.10.357.10">
    <property type="entry name" value="Tetracycline Repressor, domain 2"/>
    <property type="match status" value="1"/>
</dbReference>
<evidence type="ECO:0000259" key="6">
    <source>
        <dbReference type="PROSITE" id="PS50977"/>
    </source>
</evidence>
<evidence type="ECO:0000256" key="3">
    <source>
        <dbReference type="ARBA" id="ARBA00023163"/>
    </source>
</evidence>
<dbReference type="PANTHER" id="PTHR30055:SF148">
    <property type="entry name" value="TETR-FAMILY TRANSCRIPTIONAL REGULATOR"/>
    <property type="match status" value="1"/>
</dbReference>
<accession>A0A7Y9ZE52</accession>
<keyword evidence="1" id="KW-0805">Transcription regulation</keyword>
<protein>
    <submittedName>
        <fullName evidence="7">AcrR family transcriptional regulator</fullName>
    </submittedName>
</protein>
<dbReference type="Gene3D" id="1.10.10.60">
    <property type="entry name" value="Homeodomain-like"/>
    <property type="match status" value="1"/>
</dbReference>
<sequence length="216" mass="24071">MSLIKDDGNDADAPEPDAPAPKHRRRGEDLEIALLDAAWEEFKAVGFYDLTIDAVAQRAGTSRAVLYRRWPGKVELVAAAARHVILKGRGPAPEPTGSLREDLIEMMRWANRTDVRTLIDATQHVGIYLAGEGLTFADIRQLFMQGRPVRSFSPIELAVQRGEVDPRNVTARTASLPFDLFRHEVILNAQPLSDETINEIVDDIVLPLLTRKRDDA</sequence>
<name>A0A7Y9ZE52_9MICO</name>
<dbReference type="AlphaFoldDB" id="A0A7Y9ZE52"/>
<evidence type="ECO:0000313" key="8">
    <source>
        <dbReference type="Proteomes" id="UP000547973"/>
    </source>
</evidence>
<dbReference type="InterPro" id="IPR009057">
    <property type="entry name" value="Homeodomain-like_sf"/>
</dbReference>
<dbReference type="PRINTS" id="PR00455">
    <property type="entry name" value="HTHTETR"/>
</dbReference>
<dbReference type="Proteomes" id="UP000547973">
    <property type="component" value="Unassembled WGS sequence"/>
</dbReference>
<proteinExistence type="predicted"/>
<keyword evidence="3" id="KW-0804">Transcription</keyword>
<dbReference type="InterPro" id="IPR050109">
    <property type="entry name" value="HTH-type_TetR-like_transc_reg"/>
</dbReference>
<dbReference type="InterPro" id="IPR001647">
    <property type="entry name" value="HTH_TetR"/>
</dbReference>
<dbReference type="Pfam" id="PF00440">
    <property type="entry name" value="TetR_N"/>
    <property type="match status" value="1"/>
</dbReference>
<dbReference type="PROSITE" id="PS50977">
    <property type="entry name" value="HTH_TETR_2"/>
    <property type="match status" value="1"/>
</dbReference>